<evidence type="ECO:0000313" key="3">
    <source>
        <dbReference type="Proteomes" id="UP000317940"/>
    </source>
</evidence>
<feature type="region of interest" description="Disordered" evidence="1">
    <location>
        <begin position="95"/>
        <end position="117"/>
    </location>
</feature>
<accession>A0A561TW36</accession>
<dbReference type="GO" id="GO:0005615">
    <property type="term" value="C:extracellular space"/>
    <property type="evidence" value="ECO:0007669"/>
    <property type="project" value="TreeGrafter"/>
</dbReference>
<sequence length="182" mass="19033">MMGVLLMTDGFGIDLEALSAAVAGVKQDTTGRLAPQQPGDKPAFAYNPETKQLHSTADPDQVAALDANFLTWITEQIEATSKTFAAGAETLAAAPAAASQPQAAAAAPAKEEPPQPYNYKYDVTDADGALSAAESSGNESGPVEGSYYVLLPDNRLMTVSYYVDGESGFVPQISFQENPSPL</sequence>
<evidence type="ECO:0000256" key="1">
    <source>
        <dbReference type="SAM" id="MobiDB-lite"/>
    </source>
</evidence>
<evidence type="ECO:0000313" key="2">
    <source>
        <dbReference type="EMBL" id="TWF91304.1"/>
    </source>
</evidence>
<name>A0A561TW36_9ACTN</name>
<feature type="compositionally biased region" description="Low complexity" evidence="1">
    <location>
        <begin position="95"/>
        <end position="108"/>
    </location>
</feature>
<organism evidence="2 3">
    <name type="scientific">Kitasatospora viridis</name>
    <dbReference type="NCBI Taxonomy" id="281105"/>
    <lineage>
        <taxon>Bacteria</taxon>
        <taxon>Bacillati</taxon>
        <taxon>Actinomycetota</taxon>
        <taxon>Actinomycetes</taxon>
        <taxon>Kitasatosporales</taxon>
        <taxon>Streptomycetaceae</taxon>
        <taxon>Kitasatospora</taxon>
    </lineage>
</organism>
<dbReference type="PANTHER" id="PTHR12236">
    <property type="entry name" value="STRUCTURAL CONTITUENT OF CUTICLE"/>
    <property type="match status" value="1"/>
</dbReference>
<comment type="caution">
    <text evidence="2">The sequence shown here is derived from an EMBL/GenBank/DDBJ whole genome shotgun (WGS) entry which is preliminary data.</text>
</comment>
<reference evidence="2 3" key="1">
    <citation type="submission" date="2019-06" db="EMBL/GenBank/DDBJ databases">
        <title>Sequencing the genomes of 1000 actinobacteria strains.</title>
        <authorList>
            <person name="Klenk H.-P."/>
        </authorList>
    </citation>
    <scope>NUCLEOTIDE SEQUENCE [LARGE SCALE GENOMIC DNA]</scope>
    <source>
        <strain evidence="2 3">DSM 44826</strain>
    </source>
</reference>
<keyword evidence="3" id="KW-1185">Reference proteome</keyword>
<dbReference type="PANTHER" id="PTHR12236:SF98">
    <property type="entry name" value="CUTICULAR PROTEIN 56F"/>
    <property type="match status" value="1"/>
</dbReference>
<dbReference type="Proteomes" id="UP000317940">
    <property type="component" value="Unassembled WGS sequence"/>
</dbReference>
<dbReference type="AlphaFoldDB" id="A0A561TW36"/>
<dbReference type="InterPro" id="IPR051217">
    <property type="entry name" value="Insect_Cuticle_Struc_Prot"/>
</dbReference>
<dbReference type="EMBL" id="VIWT01000002">
    <property type="protein sequence ID" value="TWF91304.1"/>
    <property type="molecule type" value="Genomic_DNA"/>
</dbReference>
<gene>
    <name evidence="2" type="ORF">FHX73_12416</name>
</gene>
<proteinExistence type="predicted"/>
<dbReference type="Pfam" id="PF00379">
    <property type="entry name" value="Chitin_bind_4"/>
    <property type="match status" value="1"/>
</dbReference>
<dbReference type="PROSITE" id="PS51155">
    <property type="entry name" value="CHIT_BIND_RR_2"/>
    <property type="match status" value="1"/>
</dbReference>
<protein>
    <submittedName>
        <fullName evidence="2">Cuticle protein</fullName>
    </submittedName>
</protein>
<dbReference type="InterPro" id="IPR000618">
    <property type="entry name" value="Insect_cuticle"/>
</dbReference>
<dbReference type="GO" id="GO:0031012">
    <property type="term" value="C:extracellular matrix"/>
    <property type="evidence" value="ECO:0007669"/>
    <property type="project" value="TreeGrafter"/>
</dbReference>